<dbReference type="Proteomes" id="UP000177025">
    <property type="component" value="Unassembled WGS sequence"/>
</dbReference>
<comment type="caution">
    <text evidence="2">The sequence shown here is derived from an EMBL/GenBank/DDBJ whole genome shotgun (WGS) entry which is preliminary data.</text>
</comment>
<dbReference type="AlphaFoldDB" id="A0A1F4UEF4"/>
<reference evidence="2 3" key="1">
    <citation type="journal article" date="2016" name="Nat. Commun.">
        <title>Thousands of microbial genomes shed light on interconnected biogeochemical processes in an aquifer system.</title>
        <authorList>
            <person name="Anantharaman K."/>
            <person name="Brown C.T."/>
            <person name="Hug L.A."/>
            <person name="Sharon I."/>
            <person name="Castelle C.J."/>
            <person name="Probst A.J."/>
            <person name="Thomas B.C."/>
            <person name="Singh A."/>
            <person name="Wilkins M.J."/>
            <person name="Karaoz U."/>
            <person name="Brodie E.L."/>
            <person name="Williams K.H."/>
            <person name="Hubbard S.S."/>
            <person name="Banfield J.F."/>
        </authorList>
    </citation>
    <scope>NUCLEOTIDE SEQUENCE [LARGE SCALE GENOMIC DNA]</scope>
</reference>
<evidence type="ECO:0000313" key="2">
    <source>
        <dbReference type="EMBL" id="OGC43299.1"/>
    </source>
</evidence>
<dbReference type="InterPro" id="IPR029044">
    <property type="entry name" value="Nucleotide-diphossugar_trans"/>
</dbReference>
<gene>
    <name evidence="2" type="ORF">A2Y85_00570</name>
</gene>
<dbReference type="SUPFAM" id="SSF53448">
    <property type="entry name" value="Nucleotide-diphospho-sugar transferases"/>
    <property type="match status" value="1"/>
</dbReference>
<dbReference type="InterPro" id="IPR011004">
    <property type="entry name" value="Trimer_LpxA-like_sf"/>
</dbReference>
<dbReference type="InterPro" id="IPR005835">
    <property type="entry name" value="NTP_transferase_dom"/>
</dbReference>
<dbReference type="Pfam" id="PF00483">
    <property type="entry name" value="NTP_transferase"/>
    <property type="match status" value="1"/>
</dbReference>
<evidence type="ECO:0000313" key="3">
    <source>
        <dbReference type="Proteomes" id="UP000177025"/>
    </source>
</evidence>
<protein>
    <recommendedName>
        <fullName evidence="1">Nucleotidyl transferase domain-containing protein</fullName>
    </recommendedName>
</protein>
<name>A0A1F4UEF4_UNCW3</name>
<dbReference type="SUPFAM" id="SSF51161">
    <property type="entry name" value="Trimeric LpxA-like enzymes"/>
    <property type="match status" value="1"/>
</dbReference>
<dbReference type="Gene3D" id="3.90.550.10">
    <property type="entry name" value="Spore Coat Polysaccharide Biosynthesis Protein SpsA, Chain A"/>
    <property type="match status" value="1"/>
</dbReference>
<feature type="domain" description="Nucleotidyl transferase" evidence="1">
    <location>
        <begin position="8"/>
        <end position="141"/>
    </location>
</feature>
<dbReference type="EMBL" id="MEUM01000028">
    <property type="protein sequence ID" value="OGC43299.1"/>
    <property type="molecule type" value="Genomic_DNA"/>
</dbReference>
<dbReference type="PANTHER" id="PTHR22572">
    <property type="entry name" value="SUGAR-1-PHOSPHATE GUANYL TRANSFERASE"/>
    <property type="match status" value="1"/>
</dbReference>
<accession>A0A1F4UEF4</accession>
<evidence type="ECO:0000259" key="1">
    <source>
        <dbReference type="Pfam" id="PF00483"/>
    </source>
</evidence>
<sequence>MTNKSMNALILSAGIGKRMQPITVHIPKPLLPIVNRTLIELQIERLSEQGIAHFGVNLFHHSRLIQRELKKINNIEIEIEIEDEILGTGGALGNFKKWSDDNFYVQACDMITDLPITDFRKRHKENKAIATIALIKTGTSTDNIEINGQNDLVKVHDQATPDRYTYAGAAVYSPEIFSFLPDRPIFSVVDLWYNVQAHGRKINTLVINNKWFNINTPGSYLDIVEKVLNNDFIITGQNFEAPVYIHESSRVGAYIKGFACIGANCIIEEPVSLENVIVLRNTHLSTGDYHNAVISDQFQCSCEI</sequence>
<organism evidence="2 3">
    <name type="scientific">candidate division WOR-3 bacterium RBG_13_43_14</name>
    <dbReference type="NCBI Taxonomy" id="1802590"/>
    <lineage>
        <taxon>Bacteria</taxon>
        <taxon>Bacteria division WOR-3</taxon>
    </lineage>
</organism>
<proteinExistence type="predicted"/>
<dbReference type="InterPro" id="IPR050486">
    <property type="entry name" value="Mannose-1P_guanyltransferase"/>
</dbReference>